<dbReference type="Gene3D" id="3.40.630.30">
    <property type="match status" value="1"/>
</dbReference>
<evidence type="ECO:0000313" key="2">
    <source>
        <dbReference type="EMBL" id="HDP77270.1"/>
    </source>
</evidence>
<proteinExistence type="predicted"/>
<dbReference type="SUPFAM" id="SSF55729">
    <property type="entry name" value="Acyl-CoA N-acyltransferases (Nat)"/>
    <property type="match status" value="1"/>
</dbReference>
<protein>
    <submittedName>
        <fullName evidence="2">GNAT family N-acetyltransferase</fullName>
    </submittedName>
</protein>
<dbReference type="InterPro" id="IPR016181">
    <property type="entry name" value="Acyl_CoA_acyltransferase"/>
</dbReference>
<dbReference type="EMBL" id="DSBT01000106">
    <property type="protein sequence ID" value="HDP77270.1"/>
    <property type="molecule type" value="Genomic_DNA"/>
</dbReference>
<dbReference type="Pfam" id="PF24553">
    <property type="entry name" value="Rv0428c_C"/>
    <property type="match status" value="1"/>
</dbReference>
<gene>
    <name evidence="2" type="ORF">ENN47_03620</name>
</gene>
<organism evidence="2">
    <name type="scientific">Mesotoga infera</name>
    <dbReference type="NCBI Taxonomy" id="1236046"/>
    <lineage>
        <taxon>Bacteria</taxon>
        <taxon>Thermotogati</taxon>
        <taxon>Thermotogota</taxon>
        <taxon>Thermotogae</taxon>
        <taxon>Kosmotogales</taxon>
        <taxon>Kosmotogaceae</taxon>
        <taxon>Mesotoga</taxon>
    </lineage>
</organism>
<dbReference type="InterPro" id="IPR000182">
    <property type="entry name" value="GNAT_dom"/>
</dbReference>
<dbReference type="AlphaFoldDB" id="A0A7C1CVE4"/>
<dbReference type="InterPro" id="IPR056935">
    <property type="entry name" value="Rv0428c-like_C"/>
</dbReference>
<name>A0A7C1CVE4_9BACT</name>
<dbReference type="PROSITE" id="PS51186">
    <property type="entry name" value="GNAT"/>
    <property type="match status" value="1"/>
</dbReference>
<comment type="caution">
    <text evidence="2">The sequence shown here is derived from an EMBL/GenBank/DDBJ whole genome shotgun (WGS) entry which is preliminary data.</text>
</comment>
<dbReference type="Proteomes" id="UP000886198">
    <property type="component" value="Unassembled WGS sequence"/>
</dbReference>
<accession>A0A7C1CVE4</accession>
<sequence>MQIGGIMSRIRMLEEISLNSWPAIDSRFRDGWIMRYAGGYTNRANSVYPLYETFEALDCKIEEAKNFYNSRGLPPMFKLTSDSKPACLDSVLGELGFEERDRALVMTKVIAGQPRDLSDLDVLPSPEDKWLEVFFSLNKRARENKAWAKRLLALLPQKSAFALLKKKKRFVGCGFAVIQSDFVGLFGIAVRENERRKGYGREITEKLLEVGRKRGAKIAYLQVDKPNRNAINLYSKIGFHDEYLYWYRVGE</sequence>
<dbReference type="CDD" id="cd04301">
    <property type="entry name" value="NAT_SF"/>
    <property type="match status" value="1"/>
</dbReference>
<feature type="domain" description="N-acetyltransferase" evidence="1">
    <location>
        <begin position="120"/>
        <end position="251"/>
    </location>
</feature>
<dbReference type="GO" id="GO:0016747">
    <property type="term" value="F:acyltransferase activity, transferring groups other than amino-acyl groups"/>
    <property type="evidence" value="ECO:0007669"/>
    <property type="project" value="InterPro"/>
</dbReference>
<evidence type="ECO:0000259" key="1">
    <source>
        <dbReference type="PROSITE" id="PS51186"/>
    </source>
</evidence>
<reference evidence="2" key="1">
    <citation type="journal article" date="2020" name="mSystems">
        <title>Genome- and Community-Level Interaction Insights into Carbon Utilization and Element Cycling Functions of Hydrothermarchaeota in Hydrothermal Sediment.</title>
        <authorList>
            <person name="Zhou Z."/>
            <person name="Liu Y."/>
            <person name="Xu W."/>
            <person name="Pan J."/>
            <person name="Luo Z.H."/>
            <person name="Li M."/>
        </authorList>
    </citation>
    <scope>NUCLEOTIDE SEQUENCE [LARGE SCALE GENOMIC DNA]</scope>
    <source>
        <strain evidence="2">SpSt-1179</strain>
    </source>
</reference>